<protein>
    <submittedName>
        <fullName evidence="11">Peptidase M13</fullName>
    </submittedName>
</protein>
<keyword evidence="5" id="KW-0378">Hydrolase</keyword>
<dbReference type="Proteomes" id="UP000600247">
    <property type="component" value="Unassembled WGS sequence"/>
</dbReference>
<dbReference type="Gene3D" id="1.10.1380.10">
    <property type="entry name" value="Neutral endopeptidase , domain2"/>
    <property type="match status" value="1"/>
</dbReference>
<evidence type="ECO:0000256" key="7">
    <source>
        <dbReference type="ARBA" id="ARBA00023049"/>
    </source>
</evidence>
<dbReference type="EMBL" id="BMHY01000001">
    <property type="protein sequence ID" value="GGG52165.1"/>
    <property type="molecule type" value="Genomic_DNA"/>
</dbReference>
<proteinExistence type="inferred from homology"/>
<dbReference type="CDD" id="cd08662">
    <property type="entry name" value="M13"/>
    <property type="match status" value="1"/>
</dbReference>
<keyword evidence="3" id="KW-0645">Protease</keyword>
<dbReference type="Gene3D" id="3.40.390.10">
    <property type="entry name" value="Collagenase (Catalytic Domain)"/>
    <property type="match status" value="1"/>
</dbReference>
<evidence type="ECO:0000256" key="3">
    <source>
        <dbReference type="ARBA" id="ARBA00022670"/>
    </source>
</evidence>
<dbReference type="PROSITE" id="PS51257">
    <property type="entry name" value="PROKAR_LIPOPROTEIN"/>
    <property type="match status" value="1"/>
</dbReference>
<accession>A0A917GMX6</accession>
<dbReference type="SUPFAM" id="SSF55486">
    <property type="entry name" value="Metalloproteases ('zincins'), catalytic domain"/>
    <property type="match status" value="1"/>
</dbReference>
<keyword evidence="7" id="KW-0482">Metalloprotease</keyword>
<feature type="domain" description="Peptidase M13 C-terminal" evidence="9">
    <location>
        <begin position="491"/>
        <end position="680"/>
    </location>
</feature>
<dbReference type="InterPro" id="IPR000718">
    <property type="entry name" value="Peptidase_M13"/>
</dbReference>
<dbReference type="GO" id="GO:0004222">
    <property type="term" value="F:metalloendopeptidase activity"/>
    <property type="evidence" value="ECO:0007669"/>
    <property type="project" value="InterPro"/>
</dbReference>
<keyword evidence="4" id="KW-0479">Metal-binding</keyword>
<keyword evidence="12" id="KW-1185">Reference proteome</keyword>
<evidence type="ECO:0000256" key="2">
    <source>
        <dbReference type="ARBA" id="ARBA00007357"/>
    </source>
</evidence>
<feature type="domain" description="Peptidase M13 N-terminal" evidence="10">
    <location>
        <begin position="59"/>
        <end position="437"/>
    </location>
</feature>
<comment type="similarity">
    <text evidence="2">Belongs to the peptidase M13 family.</text>
</comment>
<evidence type="ECO:0000313" key="11">
    <source>
        <dbReference type="EMBL" id="GGG52165.1"/>
    </source>
</evidence>
<dbReference type="AlphaFoldDB" id="A0A917GMX6"/>
<gene>
    <name evidence="11" type="primary">pepO</name>
    <name evidence="11" type="ORF">GCM10010918_01060</name>
</gene>
<dbReference type="InterPro" id="IPR018497">
    <property type="entry name" value="Peptidase_M13_C"/>
</dbReference>
<dbReference type="InterPro" id="IPR042089">
    <property type="entry name" value="Peptidase_M13_dom_2"/>
</dbReference>
<evidence type="ECO:0000259" key="9">
    <source>
        <dbReference type="Pfam" id="PF01431"/>
    </source>
</evidence>
<dbReference type="PANTHER" id="PTHR11733:SF167">
    <property type="entry name" value="FI17812P1-RELATED"/>
    <property type="match status" value="1"/>
</dbReference>
<dbReference type="Pfam" id="PF01431">
    <property type="entry name" value="Peptidase_M13"/>
    <property type="match status" value="1"/>
</dbReference>
<dbReference type="GO" id="GO:0005886">
    <property type="term" value="C:plasma membrane"/>
    <property type="evidence" value="ECO:0007669"/>
    <property type="project" value="TreeGrafter"/>
</dbReference>
<dbReference type="PROSITE" id="PS51885">
    <property type="entry name" value="NEPRILYSIN"/>
    <property type="match status" value="1"/>
</dbReference>
<evidence type="ECO:0000256" key="1">
    <source>
        <dbReference type="ARBA" id="ARBA00001947"/>
    </source>
</evidence>
<evidence type="ECO:0000259" key="10">
    <source>
        <dbReference type="Pfam" id="PF05649"/>
    </source>
</evidence>
<evidence type="ECO:0000256" key="8">
    <source>
        <dbReference type="SAM" id="SignalP"/>
    </source>
</evidence>
<keyword evidence="6" id="KW-0862">Zinc</keyword>
<reference evidence="11 12" key="1">
    <citation type="journal article" date="2014" name="Int. J. Syst. Evol. Microbiol.">
        <title>Complete genome sequence of Corynebacterium casei LMG S-19264T (=DSM 44701T), isolated from a smear-ripened cheese.</title>
        <authorList>
            <consortium name="US DOE Joint Genome Institute (JGI-PGF)"/>
            <person name="Walter F."/>
            <person name="Albersmeier A."/>
            <person name="Kalinowski J."/>
            <person name="Ruckert C."/>
        </authorList>
    </citation>
    <scope>NUCLEOTIDE SEQUENCE [LARGE SCALE GENOMIC DNA]</scope>
    <source>
        <strain evidence="11 12">CGMCC 1.15286</strain>
    </source>
</reference>
<evidence type="ECO:0000256" key="5">
    <source>
        <dbReference type="ARBA" id="ARBA00022801"/>
    </source>
</evidence>
<dbReference type="GO" id="GO:0046872">
    <property type="term" value="F:metal ion binding"/>
    <property type="evidence" value="ECO:0007669"/>
    <property type="project" value="UniProtKB-KW"/>
</dbReference>
<dbReference type="Pfam" id="PF05649">
    <property type="entry name" value="Peptidase_M13_N"/>
    <property type="match status" value="1"/>
</dbReference>
<comment type="caution">
    <text evidence="11">The sequence shown here is derived from an EMBL/GenBank/DDBJ whole genome shotgun (WGS) entry which is preliminary data.</text>
</comment>
<keyword evidence="8" id="KW-0732">Signal</keyword>
<sequence>MKKIKTLGLITLGAAVMISASACTANNAGDIQNNNSTKAVNEKAAPSPANNEVAQNRLQDDFYEAVNAKWLQSTELPANKVIIGGLADLDTDVKKVVSGDLAKMAAEGRDKSDDEIGNMVKFYKLAADREKLNKQGYDAIKADIQIIKSTKSLAELAKNQKDLYFKGLALPFSLNLLSDMKDATKNALYIEAPAPVMPDKSYYATENPQSEVFLGLYKKMLTDLLVMVGESDTEAARIAGEAVDFEQEYIQYTLSAAEASNFESFYNPKTIGELKAYSKSVDLEKFLIDVVGKVPDHISVMSVKYFENLDKFLNEKNWDKIKSWTYANFVLKSSSMLSDDFVNTSTQLGRALSGQQEMTATEDTVHNIVNSAFKYVVGNYYGETHLGAAGRKDVTAMVENMIGIYRDKLLNNDWMSEETKQEAIKKLDNLKTHIGYPDNLEDVYASLKVDGNKTLFENNRAIQTIITKNNFAKLDKPVDRDEWRMSANTANASYQPLTNTITIPAAALQAPFYDKNQSASQNYGGIGTIIAHEISHAFDTNGAKYDEIGNMANWWTEADYKKFEEKAKAVIDQYNNMDYLGQKLNGEMTVSENIADIGGLMAALEAAKQLPDANLNEFYKSYATIWRQKVRPEVEQILLTIDAHAPNKIRVNAVSANTDDFYSTFNVKKGDAMYIAPEERLTLW</sequence>
<dbReference type="GO" id="GO:0016485">
    <property type="term" value="P:protein processing"/>
    <property type="evidence" value="ECO:0007669"/>
    <property type="project" value="TreeGrafter"/>
</dbReference>
<feature type="chain" id="PRO_5039197923" evidence="8">
    <location>
        <begin position="25"/>
        <end position="684"/>
    </location>
</feature>
<organism evidence="11 12">
    <name type="scientific">Paenibacillus radicis</name>
    <name type="common">ex Gao et al. 2016</name>
    <dbReference type="NCBI Taxonomy" id="1737354"/>
    <lineage>
        <taxon>Bacteria</taxon>
        <taxon>Bacillati</taxon>
        <taxon>Bacillota</taxon>
        <taxon>Bacilli</taxon>
        <taxon>Bacillales</taxon>
        <taxon>Paenibacillaceae</taxon>
        <taxon>Paenibacillus</taxon>
    </lineage>
</organism>
<dbReference type="InterPro" id="IPR024079">
    <property type="entry name" value="MetalloPept_cat_dom_sf"/>
</dbReference>
<dbReference type="PRINTS" id="PR00786">
    <property type="entry name" value="NEPRILYSIN"/>
</dbReference>
<evidence type="ECO:0000256" key="4">
    <source>
        <dbReference type="ARBA" id="ARBA00022723"/>
    </source>
</evidence>
<dbReference type="InterPro" id="IPR008753">
    <property type="entry name" value="Peptidase_M13_N"/>
</dbReference>
<feature type="signal peptide" evidence="8">
    <location>
        <begin position="1"/>
        <end position="24"/>
    </location>
</feature>
<comment type="cofactor">
    <cofactor evidence="1">
        <name>Zn(2+)</name>
        <dbReference type="ChEBI" id="CHEBI:29105"/>
    </cofactor>
</comment>
<name>A0A917GMX6_9BACL</name>
<evidence type="ECO:0000313" key="12">
    <source>
        <dbReference type="Proteomes" id="UP000600247"/>
    </source>
</evidence>
<evidence type="ECO:0000256" key="6">
    <source>
        <dbReference type="ARBA" id="ARBA00022833"/>
    </source>
</evidence>
<dbReference type="RefSeq" id="WP_188887004.1">
    <property type="nucleotide sequence ID" value="NZ_BMHY01000001.1"/>
</dbReference>
<dbReference type="PANTHER" id="PTHR11733">
    <property type="entry name" value="ZINC METALLOPROTEASE FAMILY M13 NEPRILYSIN-RELATED"/>
    <property type="match status" value="1"/>
</dbReference>